<keyword evidence="4" id="KW-0689">Ribosomal protein</keyword>
<dbReference type="GO" id="GO:0003735">
    <property type="term" value="F:structural constituent of ribosome"/>
    <property type="evidence" value="ECO:0007669"/>
    <property type="project" value="InterPro"/>
</dbReference>
<dbReference type="GO" id="GO:0005840">
    <property type="term" value="C:ribosome"/>
    <property type="evidence" value="ECO:0007669"/>
    <property type="project" value="UniProtKB-KW"/>
</dbReference>
<dbReference type="GO" id="GO:0019843">
    <property type="term" value="F:rRNA binding"/>
    <property type="evidence" value="ECO:0007669"/>
    <property type="project" value="UniProtKB-KW"/>
</dbReference>
<protein>
    <recommendedName>
        <fullName evidence="7">50S ribosomal protein L21</fullName>
    </recommendedName>
</protein>
<dbReference type="PANTHER" id="PTHR21349">
    <property type="entry name" value="50S RIBOSOMAL PROTEIN L21"/>
    <property type="match status" value="1"/>
</dbReference>
<evidence type="ECO:0000256" key="4">
    <source>
        <dbReference type="ARBA" id="ARBA00022980"/>
    </source>
</evidence>
<dbReference type="GO" id="GO:1990904">
    <property type="term" value="C:ribonucleoprotein complex"/>
    <property type="evidence" value="ECO:0007669"/>
    <property type="project" value="UniProtKB-KW"/>
</dbReference>
<dbReference type="InterPro" id="IPR018258">
    <property type="entry name" value="Ribosomal_bL21_CS"/>
</dbReference>
<dbReference type="PANTHER" id="PTHR21349:SF0">
    <property type="entry name" value="LARGE RIBOSOMAL SUBUNIT PROTEIN BL21M"/>
    <property type="match status" value="1"/>
</dbReference>
<keyword evidence="5" id="KW-0687">Ribonucleoprotein</keyword>
<evidence type="ECO:0000256" key="5">
    <source>
        <dbReference type="ARBA" id="ARBA00023274"/>
    </source>
</evidence>
<keyword evidence="3" id="KW-0694">RNA-binding</keyword>
<dbReference type="InterPro" id="IPR001787">
    <property type="entry name" value="Ribosomal_bL21"/>
</dbReference>
<evidence type="ECO:0000313" key="6">
    <source>
        <dbReference type="EMBL" id="SUZ75712.1"/>
    </source>
</evidence>
<dbReference type="HAMAP" id="MF_01363">
    <property type="entry name" value="Ribosomal_bL21"/>
    <property type="match status" value="1"/>
</dbReference>
<dbReference type="NCBIfam" id="TIGR00061">
    <property type="entry name" value="L21"/>
    <property type="match status" value="1"/>
</dbReference>
<sequence length="107" mass="11753">MTMDYAIITTGGKQYRVREGDTVSVETLDGEIGSDFIFDRVLMTSISGKLTIGAPAVKGAKVVGQIAEHGKADKVIALRYKNKTRQRVKRGHRQPFTSITIKSISLK</sequence>
<proteinExistence type="inferred from homology"/>
<reference evidence="6" key="1">
    <citation type="submission" date="2018-05" db="EMBL/GenBank/DDBJ databases">
        <authorList>
            <person name="Lanie J.A."/>
            <person name="Ng W.-L."/>
            <person name="Kazmierczak K.M."/>
            <person name="Andrzejewski T.M."/>
            <person name="Davidsen T.M."/>
            <person name="Wayne K.J."/>
            <person name="Tettelin H."/>
            <person name="Glass J.I."/>
            <person name="Rusch D."/>
            <person name="Podicherti R."/>
            <person name="Tsui H.-C.T."/>
            <person name="Winkler M.E."/>
        </authorList>
    </citation>
    <scope>NUCLEOTIDE SEQUENCE</scope>
</reference>
<dbReference type="SUPFAM" id="SSF141091">
    <property type="entry name" value="L21p-like"/>
    <property type="match status" value="1"/>
</dbReference>
<evidence type="ECO:0000256" key="1">
    <source>
        <dbReference type="ARBA" id="ARBA00008563"/>
    </source>
</evidence>
<dbReference type="AlphaFoldDB" id="A0A381Q8R2"/>
<evidence type="ECO:0000256" key="2">
    <source>
        <dbReference type="ARBA" id="ARBA00022730"/>
    </source>
</evidence>
<dbReference type="GO" id="GO:0005737">
    <property type="term" value="C:cytoplasm"/>
    <property type="evidence" value="ECO:0007669"/>
    <property type="project" value="UniProtKB-ARBA"/>
</dbReference>
<evidence type="ECO:0000256" key="3">
    <source>
        <dbReference type="ARBA" id="ARBA00022884"/>
    </source>
</evidence>
<dbReference type="PROSITE" id="PS01169">
    <property type="entry name" value="RIBOSOMAL_L21"/>
    <property type="match status" value="1"/>
</dbReference>
<dbReference type="InterPro" id="IPR028909">
    <property type="entry name" value="bL21-like"/>
</dbReference>
<name>A0A381Q8R2_9ZZZZ</name>
<keyword evidence="2" id="KW-0699">rRNA-binding</keyword>
<dbReference type="GO" id="GO:0006412">
    <property type="term" value="P:translation"/>
    <property type="evidence" value="ECO:0007669"/>
    <property type="project" value="InterPro"/>
</dbReference>
<evidence type="ECO:0008006" key="7">
    <source>
        <dbReference type="Google" id="ProtNLM"/>
    </source>
</evidence>
<dbReference type="InterPro" id="IPR036164">
    <property type="entry name" value="bL21-like_sf"/>
</dbReference>
<comment type="similarity">
    <text evidence="1">Belongs to the bacterial ribosomal protein bL21 family.</text>
</comment>
<organism evidence="6">
    <name type="scientific">marine metagenome</name>
    <dbReference type="NCBI Taxonomy" id="408172"/>
    <lineage>
        <taxon>unclassified sequences</taxon>
        <taxon>metagenomes</taxon>
        <taxon>ecological metagenomes</taxon>
    </lineage>
</organism>
<dbReference type="EMBL" id="UINC01001256">
    <property type="protein sequence ID" value="SUZ75712.1"/>
    <property type="molecule type" value="Genomic_DNA"/>
</dbReference>
<dbReference type="Pfam" id="PF00829">
    <property type="entry name" value="Ribosomal_L21p"/>
    <property type="match status" value="1"/>
</dbReference>
<gene>
    <name evidence="6" type="ORF">METZ01_LOCUS28566</name>
</gene>
<accession>A0A381Q8R2</accession>